<reference evidence="2 3" key="1">
    <citation type="journal article" date="2021" name="Nat. Plants">
        <title>The Taxus genome provides insights into paclitaxel biosynthesis.</title>
        <authorList>
            <person name="Xiong X."/>
            <person name="Gou J."/>
            <person name="Liao Q."/>
            <person name="Li Y."/>
            <person name="Zhou Q."/>
            <person name="Bi G."/>
            <person name="Li C."/>
            <person name="Du R."/>
            <person name="Wang X."/>
            <person name="Sun T."/>
            <person name="Guo L."/>
            <person name="Liang H."/>
            <person name="Lu P."/>
            <person name="Wu Y."/>
            <person name="Zhang Z."/>
            <person name="Ro D.K."/>
            <person name="Shang Y."/>
            <person name="Huang S."/>
            <person name="Yan J."/>
        </authorList>
    </citation>
    <scope>NUCLEOTIDE SEQUENCE [LARGE SCALE GENOMIC DNA]</scope>
    <source>
        <strain evidence="2">Ta-2019</strain>
    </source>
</reference>
<accession>A0AA38F5Q6</accession>
<feature type="compositionally biased region" description="Basic residues" evidence="1">
    <location>
        <begin position="201"/>
        <end position="216"/>
    </location>
</feature>
<evidence type="ECO:0000313" key="2">
    <source>
        <dbReference type="EMBL" id="KAH9290633.1"/>
    </source>
</evidence>
<feature type="non-terminal residue" evidence="2">
    <location>
        <position position="273"/>
    </location>
</feature>
<evidence type="ECO:0000313" key="3">
    <source>
        <dbReference type="Proteomes" id="UP000824469"/>
    </source>
</evidence>
<proteinExistence type="predicted"/>
<name>A0AA38F5Q6_TAXCH</name>
<dbReference type="OMA" id="ENTRNHL"/>
<comment type="caution">
    <text evidence="2">The sequence shown here is derived from an EMBL/GenBank/DDBJ whole genome shotgun (WGS) entry which is preliminary data.</text>
</comment>
<dbReference type="AlphaFoldDB" id="A0AA38F5Q6"/>
<dbReference type="EMBL" id="JAHRHJ020003813">
    <property type="protein sequence ID" value="KAH9290633.1"/>
    <property type="molecule type" value="Genomic_DNA"/>
</dbReference>
<evidence type="ECO:0000256" key="1">
    <source>
        <dbReference type="SAM" id="MobiDB-lite"/>
    </source>
</evidence>
<dbReference type="Proteomes" id="UP000824469">
    <property type="component" value="Unassembled WGS sequence"/>
</dbReference>
<keyword evidence="3" id="KW-1185">Reference proteome</keyword>
<protein>
    <submittedName>
        <fullName evidence="2">Uncharacterized protein</fullName>
    </submittedName>
</protein>
<feature type="non-terminal residue" evidence="2">
    <location>
        <position position="1"/>
    </location>
</feature>
<organism evidence="2 3">
    <name type="scientific">Taxus chinensis</name>
    <name type="common">Chinese yew</name>
    <name type="synonym">Taxus wallichiana var. chinensis</name>
    <dbReference type="NCBI Taxonomy" id="29808"/>
    <lineage>
        <taxon>Eukaryota</taxon>
        <taxon>Viridiplantae</taxon>
        <taxon>Streptophyta</taxon>
        <taxon>Embryophyta</taxon>
        <taxon>Tracheophyta</taxon>
        <taxon>Spermatophyta</taxon>
        <taxon>Pinopsida</taxon>
        <taxon>Pinidae</taxon>
        <taxon>Conifers II</taxon>
        <taxon>Cupressales</taxon>
        <taxon>Taxaceae</taxon>
        <taxon>Taxus</taxon>
    </lineage>
</organism>
<sequence>KNGVALGVFAANVFWRKKGCVDWWSKVDGDTKTRAFKLAVTKASKFEVNQLVRNAKGLLQTEMQGIRAGNKAIFAGKPTALCKVSSNPKVSCLDSDFKCHTFPSNVCGKHSCSCNFLSALYILQEVSSFAITCTSGVPEDDRLFFSTLSSADTVLDNIMRRVRDVFAKVSKDSLELDLLSEENTRNHLNQLKAKDAEVQKRERRKKARSKKKKAHLSKQNLQDASPEQLLEDGSAKPMPCEKQLKLMKPEVDTRKGNIRSLTDPGMTKIRIKK</sequence>
<gene>
    <name evidence="2" type="ORF">KI387_034750</name>
</gene>
<feature type="region of interest" description="Disordered" evidence="1">
    <location>
        <begin position="195"/>
        <end position="273"/>
    </location>
</feature>
<feature type="compositionally biased region" description="Basic and acidic residues" evidence="1">
    <location>
        <begin position="242"/>
        <end position="255"/>
    </location>
</feature>